<feature type="chain" id="PRO_5002156991" evidence="1">
    <location>
        <begin position="26"/>
        <end position="131"/>
    </location>
</feature>
<comment type="caution">
    <text evidence="2">The sequence shown here is derived from an EMBL/GenBank/DDBJ whole genome shotgun (WGS) entry which is preliminary data.</text>
</comment>
<dbReference type="RefSeq" id="WP_020194927.1">
    <property type="nucleotide sequence ID" value="NZ_BAOH01000009.1"/>
</dbReference>
<organism evidence="2 3">
    <name type="scientific">Vibrio owensii CAIM 1854 = LMG 25443</name>
    <dbReference type="NCBI Taxonomy" id="1229493"/>
    <lineage>
        <taxon>Bacteria</taxon>
        <taxon>Pseudomonadati</taxon>
        <taxon>Pseudomonadota</taxon>
        <taxon>Gammaproteobacteria</taxon>
        <taxon>Vibrionales</taxon>
        <taxon>Vibrionaceae</taxon>
        <taxon>Vibrio</taxon>
    </lineage>
</organism>
<dbReference type="EMBL" id="JPRD01000011">
    <property type="protein sequence ID" value="KIF54050.1"/>
    <property type="molecule type" value="Genomic_DNA"/>
</dbReference>
<reference evidence="2 3" key="1">
    <citation type="submission" date="2014-07" db="EMBL/GenBank/DDBJ databases">
        <title>Unique and conserved regions in Vibrio harveyi and related species in comparison with the shrimp pathogen Vibrio harveyi CAIM 1792.</title>
        <authorList>
            <person name="Espinoza-Valles I."/>
            <person name="Vora G."/>
            <person name="Leekitcharoenphon P."/>
            <person name="Ussery D."/>
            <person name="Hoj L."/>
            <person name="Gomez-Gil B."/>
        </authorList>
    </citation>
    <scope>NUCLEOTIDE SEQUENCE [LARGE SCALE GENOMIC DNA]</scope>
    <source>
        <strain evidence="3">CAIM 1854 / LMG 25443</strain>
    </source>
</reference>
<evidence type="ECO:0000313" key="2">
    <source>
        <dbReference type="EMBL" id="KIF54050.1"/>
    </source>
</evidence>
<evidence type="ECO:0000313" key="3">
    <source>
        <dbReference type="Proteomes" id="UP000031586"/>
    </source>
</evidence>
<feature type="signal peptide" evidence="1">
    <location>
        <begin position="1"/>
        <end position="25"/>
    </location>
</feature>
<accession>A0A0C1ZAF2</accession>
<dbReference type="PATRIC" id="fig|1229493.5.peg.383"/>
<proteinExistence type="predicted"/>
<dbReference type="Proteomes" id="UP000031586">
    <property type="component" value="Unassembled WGS sequence"/>
</dbReference>
<name>A0A0C1ZAF2_9VIBR</name>
<gene>
    <name evidence="2" type="ORF">H735_06590</name>
</gene>
<sequence length="131" mass="14047">MVIKKLPLQLLAITLVCSFSAPSLATSYSALVCIEKERISTLNLGWVNDGQPGGVDGGNVIMVKTSSGEKIPAHHAFNMNSYPGKGILSVLKDAATNRNKVTFIDNLSGNCKTFDEVIVHYKGGSCSQWDC</sequence>
<protein>
    <submittedName>
        <fullName evidence="2">Uncharacterized protein</fullName>
    </submittedName>
</protein>
<evidence type="ECO:0000256" key="1">
    <source>
        <dbReference type="SAM" id="SignalP"/>
    </source>
</evidence>
<dbReference type="AlphaFoldDB" id="A0A0C1ZAF2"/>
<keyword evidence="1" id="KW-0732">Signal</keyword>